<evidence type="ECO:0000313" key="3">
    <source>
        <dbReference type="Proteomes" id="UP000215738"/>
    </source>
</evidence>
<reference evidence="2 3" key="1">
    <citation type="submission" date="2017-07" db="EMBL/GenBank/DDBJ databases">
        <title>Virulence factors identified in Actinobacillus seminis.</title>
        <authorList>
            <person name="Negrete-Abascal E."/>
            <person name="Vaca-Pacheco S."/>
            <person name="Montes-Garcia F."/>
            <person name="Leyto-Gil A.M."/>
            <person name="Fragoso-Garcia E."/>
            <person name="Carvente-Garcia R."/>
            <person name="Perez-Agueros S."/>
            <person name="Castelan-Sanchez H.G."/>
            <person name="Garcia-Molina A."/>
            <person name="Villamar T.E."/>
            <person name="Vazquez-Cruz C."/>
        </authorList>
    </citation>
    <scope>NUCLEOTIDE SEQUENCE [LARGE SCALE GENOMIC DNA]</scope>
    <source>
        <strain evidence="2 3">ATCC 15768</strain>
    </source>
</reference>
<keyword evidence="3" id="KW-1185">Reference proteome</keyword>
<evidence type="ECO:0000256" key="1">
    <source>
        <dbReference type="SAM" id="Phobius"/>
    </source>
</evidence>
<dbReference type="EMBL" id="NLFK01000011">
    <property type="protein sequence ID" value="OZN24245.1"/>
    <property type="molecule type" value="Genomic_DNA"/>
</dbReference>
<comment type="caution">
    <text evidence="2">The sequence shown here is derived from an EMBL/GenBank/DDBJ whole genome shotgun (WGS) entry which is preliminary data.</text>
</comment>
<dbReference type="RefSeq" id="WP_094947286.1">
    <property type="nucleotide sequence ID" value="NZ_NLFK01000011.1"/>
</dbReference>
<gene>
    <name evidence="2" type="ORF">CFY87_09950</name>
</gene>
<evidence type="ECO:0000313" key="2">
    <source>
        <dbReference type="EMBL" id="OZN24245.1"/>
    </source>
</evidence>
<sequence length="83" mass="9824">MVYKPSNTKQPHYFLLIVKIVGFVIGLQKSWFYQLFLFIFIGVQVNKTAFHKNEAGKFIAFNLAKGNGFWEREKRITFYTKII</sequence>
<dbReference type="Proteomes" id="UP000215738">
    <property type="component" value="Unassembled WGS sequence"/>
</dbReference>
<organism evidence="2 3">
    <name type="scientific">Actinobacillus seminis</name>
    <dbReference type="NCBI Taxonomy" id="722"/>
    <lineage>
        <taxon>Bacteria</taxon>
        <taxon>Pseudomonadati</taxon>
        <taxon>Pseudomonadota</taxon>
        <taxon>Gammaproteobacteria</taxon>
        <taxon>Pasteurellales</taxon>
        <taxon>Pasteurellaceae</taxon>
        <taxon>Actinobacillus</taxon>
    </lineage>
</organism>
<proteinExistence type="predicted"/>
<keyword evidence="1" id="KW-0472">Membrane</keyword>
<accession>A0ABX4FK90</accession>
<feature type="transmembrane region" description="Helical" evidence="1">
    <location>
        <begin position="12"/>
        <end position="43"/>
    </location>
</feature>
<keyword evidence="1" id="KW-1133">Transmembrane helix</keyword>
<protein>
    <submittedName>
        <fullName evidence="2">Uncharacterized protein</fullName>
    </submittedName>
</protein>
<keyword evidence="1" id="KW-0812">Transmembrane</keyword>
<name>A0ABX4FK90_9PAST</name>